<dbReference type="Proteomes" id="UP000825258">
    <property type="component" value="Chromosome"/>
</dbReference>
<feature type="transmembrane region" description="Helical" evidence="1">
    <location>
        <begin position="12"/>
        <end position="31"/>
    </location>
</feature>
<evidence type="ECO:0000256" key="1">
    <source>
        <dbReference type="SAM" id="Phobius"/>
    </source>
</evidence>
<dbReference type="EMBL" id="AP024749">
    <property type="protein sequence ID" value="BCY28912.1"/>
    <property type="molecule type" value="Genomic_DNA"/>
</dbReference>
<accession>A0ABM7SCJ0</accession>
<organism evidence="3 4">
    <name type="scientific">Flavobacterium okayamense</name>
    <dbReference type="NCBI Taxonomy" id="2830782"/>
    <lineage>
        <taxon>Bacteria</taxon>
        <taxon>Pseudomonadati</taxon>
        <taxon>Bacteroidota</taxon>
        <taxon>Flavobacteriia</taxon>
        <taxon>Flavobacteriales</taxon>
        <taxon>Flavobacteriaceae</taxon>
        <taxon>Flavobacterium</taxon>
    </lineage>
</organism>
<dbReference type="RefSeq" id="WP_221258016.1">
    <property type="nucleotide sequence ID" value="NZ_AP024749.1"/>
</dbReference>
<gene>
    <name evidence="3" type="ORF">KK2020170_17800</name>
</gene>
<dbReference type="PROSITE" id="PS51178">
    <property type="entry name" value="PASTA"/>
    <property type="match status" value="1"/>
</dbReference>
<feature type="domain" description="PASTA" evidence="2">
    <location>
        <begin position="41"/>
        <end position="108"/>
    </location>
</feature>
<evidence type="ECO:0000313" key="4">
    <source>
        <dbReference type="Proteomes" id="UP000825258"/>
    </source>
</evidence>
<name>A0ABM7SCJ0_9FLAO</name>
<dbReference type="SMART" id="SM00740">
    <property type="entry name" value="PASTA"/>
    <property type="match status" value="2"/>
</dbReference>
<protein>
    <submittedName>
        <fullName evidence="3">PASTA domain-containing protein</fullName>
    </submittedName>
</protein>
<keyword evidence="1" id="KW-0472">Membrane</keyword>
<evidence type="ECO:0000313" key="3">
    <source>
        <dbReference type="EMBL" id="BCY28912.1"/>
    </source>
</evidence>
<dbReference type="Gene3D" id="3.30.10.20">
    <property type="match status" value="2"/>
</dbReference>
<keyword evidence="1" id="KW-1133">Transmembrane helix</keyword>
<sequence length="206" mass="23062">MSIVKFLTSKTFFKHLAIAFGIVVVLVFVLLKFLDIKTNHGEEIPVPDLSKMQVKIAQEKLEELGLELILLDTVDFRNDMPPYSIVEQDPKAENTVKNGRKIYVKVNAGEYDDVTLPALKGKTFRQVSANIKSLGLKEGKITYKPHLAKDEVLAVTQKGKTLKAGDKVKKNSTLDFVLGDGKEFYDEQTFDKEETTIETPVEDAGE</sequence>
<dbReference type="InterPro" id="IPR005543">
    <property type="entry name" value="PASTA_dom"/>
</dbReference>
<proteinExistence type="predicted"/>
<dbReference type="Pfam" id="PF03793">
    <property type="entry name" value="PASTA"/>
    <property type="match status" value="1"/>
</dbReference>
<evidence type="ECO:0000259" key="2">
    <source>
        <dbReference type="PROSITE" id="PS51178"/>
    </source>
</evidence>
<keyword evidence="4" id="KW-1185">Reference proteome</keyword>
<keyword evidence="1" id="KW-0812">Transmembrane</keyword>
<reference evidence="3 4" key="1">
    <citation type="submission" date="2021-06" db="EMBL/GenBank/DDBJ databases">
        <title>Whole genome sequences of Flavobacterium sp. KK2020170 and assembly.</title>
        <authorList>
            <person name="Kitahara K."/>
            <person name="Miyoshi S."/>
            <person name="Uesaka K."/>
        </authorList>
    </citation>
    <scope>NUCLEOTIDE SEQUENCE [LARGE SCALE GENOMIC DNA]</scope>
    <source>
        <strain evidence="3 4">KK2020170</strain>
    </source>
</reference>